<evidence type="ECO:0000313" key="3">
    <source>
        <dbReference type="Proteomes" id="UP001501410"/>
    </source>
</evidence>
<feature type="signal peptide" evidence="1">
    <location>
        <begin position="1"/>
        <end position="21"/>
    </location>
</feature>
<evidence type="ECO:0000256" key="1">
    <source>
        <dbReference type="SAM" id="SignalP"/>
    </source>
</evidence>
<name>A0ABP8MLB8_9BACT</name>
<dbReference type="InterPro" id="IPR029062">
    <property type="entry name" value="Class_I_gatase-like"/>
</dbReference>
<protein>
    <submittedName>
        <fullName evidence="2">PIG-L family deacetylase</fullName>
    </submittedName>
</protein>
<dbReference type="PANTHER" id="PTHR12993">
    <property type="entry name" value="N-ACETYLGLUCOSAMINYL-PHOSPHATIDYLINOSITOL DE-N-ACETYLASE-RELATED"/>
    <property type="match status" value="1"/>
</dbReference>
<reference evidence="3" key="1">
    <citation type="journal article" date="2019" name="Int. J. Syst. Evol. Microbiol.">
        <title>The Global Catalogue of Microorganisms (GCM) 10K type strain sequencing project: providing services to taxonomists for standard genome sequencing and annotation.</title>
        <authorList>
            <consortium name="The Broad Institute Genomics Platform"/>
            <consortium name="The Broad Institute Genome Sequencing Center for Infectious Disease"/>
            <person name="Wu L."/>
            <person name="Ma J."/>
        </authorList>
    </citation>
    <scope>NUCLEOTIDE SEQUENCE [LARGE SCALE GENOMIC DNA]</scope>
    <source>
        <strain evidence="3">JCM 31921</strain>
    </source>
</reference>
<dbReference type="Gene3D" id="3.40.50.10320">
    <property type="entry name" value="LmbE-like"/>
    <property type="match status" value="1"/>
</dbReference>
<dbReference type="EMBL" id="BAABEZ010000004">
    <property type="protein sequence ID" value="GAA4451054.1"/>
    <property type="molecule type" value="Genomic_DNA"/>
</dbReference>
<sequence>MKLLRYLALAVMGVTAPHVQAQTPAASSSEILLQLKKLNVTGSVLYIAAHPDDENTRLLAYLASERKLRTGYLSLTRGDGGQNLIGKEQGEMLGLIRTQELLAARRTDGAEQFFSRAFDFGFSKNPQETFTFWNKGLVLSDVVWVIRNFKPDVIICRFPTTGEGGHGHHTASAILAEEAFKIAGDPRWFPEQLQYTQVWQPKRIFWNTFNFGGLNTTSESQMKIDVGGYNQLLGKSYGEIAAASRSNHKSQGFGSASTRGESFEYFKQLAGSSAKKDLFDGINTSWSRIPGGTAIQAAISKIIAQYNIQAPERSIPQLVAVYRQLQSLSEKNPETHYWKTQKEKELKAIILDCAGIWMEAAATDYKVMPGASIPVNTQIILRKKAAVELEQLVYAASDTAMQLQLKPNQLYAFKHADAVPVSQAYSTPYWLQQPHNTGAFIVDDQLMIGKAENGPALSEQVHLKIDGVRIDYEIPVVYKYTDPVKGEVYRPLEVLPPLTINLPEAVNVFRNGKGRVLSLTVKANKPDVNGRLSVTASGGWYADVEQPEIHLKSAGDEAIIQVYVEPVAGVPSSELKASVRIDGNSYEKSIRRIDYEHIPAQFTLSSATTRLVSIDMYKSGNNIGYIAGAGDEIPSCLQQVGYKVTMLNDDMIEQGDLSAYDAIVTGVRAYNTNPKMQQHYKALMNYVKKGGNLIVQYNTNNRISSVPVDIGPYPFTITRDRVTDEHAAVTFLRPDHAVFHFPNEITQADFDGWIQERGIYFATDSLNKYTKVLSMADPKENAQDGSLLIKAYGRGNFVYAGLAFFRELPAGVPGAYRLFANLLGLPVHEKR</sequence>
<dbReference type="InterPro" id="IPR024078">
    <property type="entry name" value="LmbE-like_dom_sf"/>
</dbReference>
<dbReference type="InterPro" id="IPR003737">
    <property type="entry name" value="GlcNAc_PI_deacetylase-related"/>
</dbReference>
<dbReference type="PANTHER" id="PTHR12993:SF23">
    <property type="entry name" value="N-ACETYLGLUCOSAMINYLPHOSPHATIDYLINOSITOL DEACETYLASE"/>
    <property type="match status" value="1"/>
</dbReference>
<comment type="caution">
    <text evidence="2">The sequence shown here is derived from an EMBL/GenBank/DDBJ whole genome shotgun (WGS) entry which is preliminary data.</text>
</comment>
<dbReference type="Proteomes" id="UP001501410">
    <property type="component" value="Unassembled WGS sequence"/>
</dbReference>
<keyword evidence="1" id="KW-0732">Signal</keyword>
<feature type="chain" id="PRO_5047516502" evidence="1">
    <location>
        <begin position="22"/>
        <end position="831"/>
    </location>
</feature>
<dbReference type="SUPFAM" id="SSF52317">
    <property type="entry name" value="Class I glutamine amidotransferase-like"/>
    <property type="match status" value="1"/>
</dbReference>
<dbReference type="RefSeq" id="WP_344822927.1">
    <property type="nucleotide sequence ID" value="NZ_BAABEZ010000004.1"/>
</dbReference>
<keyword evidence="3" id="KW-1185">Reference proteome</keyword>
<dbReference type="Pfam" id="PF02585">
    <property type="entry name" value="PIG-L"/>
    <property type="match status" value="1"/>
</dbReference>
<dbReference type="SUPFAM" id="SSF102588">
    <property type="entry name" value="LmbE-like"/>
    <property type="match status" value="1"/>
</dbReference>
<evidence type="ECO:0000313" key="2">
    <source>
        <dbReference type="EMBL" id="GAA4451054.1"/>
    </source>
</evidence>
<organism evidence="2 3">
    <name type="scientific">Rurimicrobium arvi</name>
    <dbReference type="NCBI Taxonomy" id="2049916"/>
    <lineage>
        <taxon>Bacteria</taxon>
        <taxon>Pseudomonadati</taxon>
        <taxon>Bacteroidota</taxon>
        <taxon>Chitinophagia</taxon>
        <taxon>Chitinophagales</taxon>
        <taxon>Chitinophagaceae</taxon>
        <taxon>Rurimicrobium</taxon>
    </lineage>
</organism>
<gene>
    <name evidence="2" type="ORF">GCM10023092_08010</name>
</gene>
<accession>A0ABP8MLB8</accession>
<proteinExistence type="predicted"/>